<feature type="transmembrane region" description="Helical" evidence="1">
    <location>
        <begin position="12"/>
        <end position="38"/>
    </location>
</feature>
<dbReference type="OrthoDB" id="4422940at2"/>
<sequence length="113" mass="11533">MHTQDAASGLALMGWVFTGLLLLVAVICFAAARGVIALNSVVGLRVPALTRSEDAWRSGHAAGQAPALVAFAVALVFSTLGLASPLAYWGTLAVFLGGLTWIVIRATNAANAA</sequence>
<evidence type="ECO:0000256" key="1">
    <source>
        <dbReference type="SAM" id="Phobius"/>
    </source>
</evidence>
<proteinExistence type="predicted"/>
<evidence type="ECO:0000313" key="3">
    <source>
        <dbReference type="Proteomes" id="UP000307380"/>
    </source>
</evidence>
<keyword evidence="1" id="KW-1133">Transmembrane helix</keyword>
<dbReference type="EMBL" id="SSSN01000003">
    <property type="protein sequence ID" value="THG35719.1"/>
    <property type="molecule type" value="Genomic_DNA"/>
</dbReference>
<feature type="transmembrane region" description="Helical" evidence="1">
    <location>
        <begin position="86"/>
        <end position="104"/>
    </location>
</feature>
<keyword evidence="1" id="KW-0812">Transmembrane</keyword>
<keyword evidence="1" id="KW-0472">Membrane</keyword>
<reference evidence="2 3" key="1">
    <citation type="submission" date="2019-04" db="EMBL/GenBank/DDBJ databases">
        <authorList>
            <person name="Jiang L."/>
        </authorList>
    </citation>
    <scope>NUCLEOTIDE SEQUENCE [LARGE SCALE GENOMIC DNA]</scope>
    <source>
        <strain evidence="2 3">YIM 131861</strain>
    </source>
</reference>
<feature type="transmembrane region" description="Helical" evidence="1">
    <location>
        <begin position="59"/>
        <end position="80"/>
    </location>
</feature>
<evidence type="ECO:0000313" key="2">
    <source>
        <dbReference type="EMBL" id="THG35719.1"/>
    </source>
</evidence>
<keyword evidence="3" id="KW-1185">Reference proteome</keyword>
<accession>A0A4S4FXG1</accession>
<dbReference type="RefSeq" id="WP_136423422.1">
    <property type="nucleotide sequence ID" value="NZ_SSSN01000003.1"/>
</dbReference>
<dbReference type="Proteomes" id="UP000307380">
    <property type="component" value="Unassembled WGS sequence"/>
</dbReference>
<gene>
    <name evidence="2" type="ORF">E6C70_06720</name>
</gene>
<comment type="caution">
    <text evidence="2">The sequence shown here is derived from an EMBL/GenBank/DDBJ whole genome shotgun (WGS) entry which is preliminary data.</text>
</comment>
<dbReference type="AlphaFoldDB" id="A0A4S4FXG1"/>
<organism evidence="2 3">
    <name type="scientific">Orlajensenia flava</name>
    <dbReference type="NCBI Taxonomy" id="2565934"/>
    <lineage>
        <taxon>Bacteria</taxon>
        <taxon>Bacillati</taxon>
        <taxon>Actinomycetota</taxon>
        <taxon>Actinomycetes</taxon>
        <taxon>Micrococcales</taxon>
        <taxon>Microbacteriaceae</taxon>
        <taxon>Orlajensenia</taxon>
    </lineage>
</organism>
<name>A0A4S4FXG1_9MICO</name>
<protein>
    <recommendedName>
        <fullName evidence="4">SdpI family protein</fullName>
    </recommendedName>
</protein>
<evidence type="ECO:0008006" key="4">
    <source>
        <dbReference type="Google" id="ProtNLM"/>
    </source>
</evidence>